<accession>A0ABQ7DIY5</accession>
<organism evidence="2 3">
    <name type="scientific">Brassica cretica</name>
    <name type="common">Mustard</name>
    <dbReference type="NCBI Taxonomy" id="69181"/>
    <lineage>
        <taxon>Eukaryota</taxon>
        <taxon>Viridiplantae</taxon>
        <taxon>Streptophyta</taxon>
        <taxon>Embryophyta</taxon>
        <taxon>Tracheophyta</taxon>
        <taxon>Spermatophyta</taxon>
        <taxon>Magnoliopsida</taxon>
        <taxon>eudicotyledons</taxon>
        <taxon>Gunneridae</taxon>
        <taxon>Pentapetalae</taxon>
        <taxon>rosids</taxon>
        <taxon>malvids</taxon>
        <taxon>Brassicales</taxon>
        <taxon>Brassicaceae</taxon>
        <taxon>Brassiceae</taxon>
        <taxon>Brassica</taxon>
    </lineage>
</organism>
<dbReference type="InterPro" id="IPR036691">
    <property type="entry name" value="Endo/exonu/phosph_ase_sf"/>
</dbReference>
<evidence type="ECO:0000313" key="3">
    <source>
        <dbReference type="Proteomes" id="UP000266723"/>
    </source>
</evidence>
<dbReference type="SUPFAM" id="SSF56219">
    <property type="entry name" value="DNase I-like"/>
    <property type="match status" value="1"/>
</dbReference>
<keyword evidence="3" id="KW-1185">Reference proteome</keyword>
<evidence type="ECO:0000259" key="1">
    <source>
        <dbReference type="Pfam" id="PF03372"/>
    </source>
</evidence>
<dbReference type="PANTHER" id="PTHR33710">
    <property type="entry name" value="BNAC02G09200D PROTEIN"/>
    <property type="match status" value="1"/>
</dbReference>
<protein>
    <recommendedName>
        <fullName evidence="1">Endonuclease/exonuclease/phosphatase domain-containing protein</fullName>
    </recommendedName>
</protein>
<evidence type="ECO:0000313" key="2">
    <source>
        <dbReference type="EMBL" id="KAF3578048.1"/>
    </source>
</evidence>
<dbReference type="Proteomes" id="UP000266723">
    <property type="component" value="Unassembled WGS sequence"/>
</dbReference>
<dbReference type="EMBL" id="QGKV02000649">
    <property type="protein sequence ID" value="KAF3578048.1"/>
    <property type="molecule type" value="Genomic_DNA"/>
</dbReference>
<dbReference type="Gene3D" id="3.60.10.10">
    <property type="entry name" value="Endonuclease/exonuclease/phosphatase"/>
    <property type="match status" value="1"/>
</dbReference>
<gene>
    <name evidence="2" type="ORF">DY000_02030375</name>
</gene>
<dbReference type="InterPro" id="IPR005135">
    <property type="entry name" value="Endo/exonuclease/phosphatase"/>
</dbReference>
<reference evidence="2 3" key="1">
    <citation type="journal article" date="2020" name="BMC Genomics">
        <title>Intraspecific diversification of the crop wild relative Brassica cretica Lam. using demographic model selection.</title>
        <authorList>
            <person name="Kioukis A."/>
            <person name="Michalopoulou V.A."/>
            <person name="Briers L."/>
            <person name="Pirintsos S."/>
            <person name="Studholme D.J."/>
            <person name="Pavlidis P."/>
            <person name="Sarris P.F."/>
        </authorList>
    </citation>
    <scope>NUCLEOTIDE SEQUENCE [LARGE SCALE GENOMIC DNA]</scope>
    <source>
        <strain evidence="3">cv. PFS-1207/04</strain>
    </source>
</reference>
<dbReference type="Pfam" id="PF03372">
    <property type="entry name" value="Exo_endo_phos"/>
    <property type="match status" value="1"/>
</dbReference>
<feature type="domain" description="Endonuclease/exonuclease/phosphatase" evidence="1">
    <location>
        <begin position="8"/>
        <end position="198"/>
    </location>
</feature>
<sequence>MRGFNQPRKQKTVRHWVQAARLSFGCLLETKVSVENFQKVFDASFPGWSCLHNYSHHSLGRIWVCWSDEVEVCPVLTSAHMITVWVKYKGTGDTFLCSFVYASNCAVERRQLWSEMELINGSVVGTNNAWIMHGDFNVALSVQEHSRALATRSDHGAIRDFQEVVHNCDMMDLAQVGSSFTWTNCQDDNPISKKLDRLREVAQGNMKPFKFFNHVALHPRFLEVVARVWNEIEPLFHSRAALRKFHENLKSLKFEMRSLNKDMYGDLPGRVKAAYEDLCAKQTEAMQNPHTASFEAASDAWEHWHHISEVEEQFYYQKSRIQWLGLGDRNSRFFHRVTQNARNTIRKIVTTDGRILTSLPDIKQEAATHFETFLNGSQPDYVRSLSLLLSYN</sequence>
<dbReference type="PANTHER" id="PTHR33710:SF79">
    <property type="entry name" value="OS06G0205337 PROTEIN"/>
    <property type="match status" value="1"/>
</dbReference>
<name>A0ABQ7DIY5_BRACR</name>
<proteinExistence type="predicted"/>
<comment type="caution">
    <text evidence="2">The sequence shown here is derived from an EMBL/GenBank/DDBJ whole genome shotgun (WGS) entry which is preliminary data.</text>
</comment>